<dbReference type="PANTHER" id="PTHR42801:SF4">
    <property type="entry name" value="AHPC_TSA FAMILY PROTEIN"/>
    <property type="match status" value="1"/>
</dbReference>
<evidence type="ECO:0000313" key="14">
    <source>
        <dbReference type="EMBL" id="GGN53520.1"/>
    </source>
</evidence>
<evidence type="ECO:0000256" key="9">
    <source>
        <dbReference type="ARBA" id="ARBA00032824"/>
    </source>
</evidence>
<comment type="similarity">
    <text evidence="10">Belongs to the peroxiredoxin family. BCP/PrxQ subfamily.</text>
</comment>
<evidence type="ECO:0000256" key="7">
    <source>
        <dbReference type="ARBA" id="ARBA00023157"/>
    </source>
</evidence>
<dbReference type="GO" id="GO:0008379">
    <property type="term" value="F:thioredoxin peroxidase activity"/>
    <property type="evidence" value="ECO:0007669"/>
    <property type="project" value="TreeGrafter"/>
</dbReference>
<evidence type="ECO:0000256" key="4">
    <source>
        <dbReference type="ARBA" id="ARBA00022559"/>
    </source>
</evidence>
<dbReference type="PROSITE" id="PS51352">
    <property type="entry name" value="THIOREDOXIN_2"/>
    <property type="match status" value="1"/>
</dbReference>
<comment type="subunit">
    <text evidence="2">Monomer.</text>
</comment>
<proteinExistence type="inferred from homology"/>
<dbReference type="GO" id="GO:0034599">
    <property type="term" value="P:cellular response to oxidative stress"/>
    <property type="evidence" value="ECO:0007669"/>
    <property type="project" value="TreeGrafter"/>
</dbReference>
<comment type="function">
    <text evidence="1">Thiol-specific peroxidase that catalyzes the reduction of hydrogen peroxide and organic hydroperoxides to water and alcohols, respectively. Plays a role in cell protection against oxidative stress by detoxifying peroxides and as sensor of hydrogen peroxide-mediated signaling events.</text>
</comment>
<comment type="catalytic activity">
    <reaction evidence="12">
        <text>a hydroperoxide + [thioredoxin]-dithiol = an alcohol + [thioredoxin]-disulfide + H2O</text>
        <dbReference type="Rhea" id="RHEA:62620"/>
        <dbReference type="Rhea" id="RHEA-COMP:10698"/>
        <dbReference type="Rhea" id="RHEA-COMP:10700"/>
        <dbReference type="ChEBI" id="CHEBI:15377"/>
        <dbReference type="ChEBI" id="CHEBI:29950"/>
        <dbReference type="ChEBI" id="CHEBI:30879"/>
        <dbReference type="ChEBI" id="CHEBI:35924"/>
        <dbReference type="ChEBI" id="CHEBI:50058"/>
        <dbReference type="EC" id="1.11.1.24"/>
    </reaction>
</comment>
<dbReference type="InterPro" id="IPR036249">
    <property type="entry name" value="Thioredoxin-like_sf"/>
</dbReference>
<dbReference type="InterPro" id="IPR000866">
    <property type="entry name" value="AhpC/TSA"/>
</dbReference>
<organism evidence="14 15">
    <name type="scientific">Streptomyces albiflavescens</name>
    <dbReference type="NCBI Taxonomy" id="1623582"/>
    <lineage>
        <taxon>Bacteria</taxon>
        <taxon>Bacillati</taxon>
        <taxon>Actinomycetota</taxon>
        <taxon>Actinomycetes</taxon>
        <taxon>Kitasatosporales</taxon>
        <taxon>Streptomycetaceae</taxon>
        <taxon>Streptomyces</taxon>
    </lineage>
</organism>
<reference evidence="14 15" key="1">
    <citation type="journal article" date="2014" name="Int. J. Syst. Evol. Microbiol.">
        <title>Complete genome sequence of Corynebacterium casei LMG S-19264T (=DSM 44701T), isolated from a smear-ripened cheese.</title>
        <authorList>
            <consortium name="US DOE Joint Genome Institute (JGI-PGF)"/>
            <person name="Walter F."/>
            <person name="Albersmeier A."/>
            <person name="Kalinowski J."/>
            <person name="Ruckert C."/>
        </authorList>
    </citation>
    <scope>NUCLEOTIDE SEQUENCE [LARGE SCALE GENOMIC DNA]</scope>
    <source>
        <strain evidence="14 15">CGMCC 4.7111</strain>
    </source>
</reference>
<evidence type="ECO:0000256" key="10">
    <source>
        <dbReference type="ARBA" id="ARBA00038489"/>
    </source>
</evidence>
<dbReference type="AlphaFoldDB" id="A0A917XU99"/>
<dbReference type="EC" id="1.11.1.24" evidence="3"/>
<dbReference type="EMBL" id="BMMM01000002">
    <property type="protein sequence ID" value="GGN53520.1"/>
    <property type="molecule type" value="Genomic_DNA"/>
</dbReference>
<evidence type="ECO:0000256" key="2">
    <source>
        <dbReference type="ARBA" id="ARBA00011245"/>
    </source>
</evidence>
<evidence type="ECO:0000313" key="15">
    <source>
        <dbReference type="Proteomes" id="UP000600365"/>
    </source>
</evidence>
<name>A0A917XU99_9ACTN</name>
<evidence type="ECO:0000259" key="13">
    <source>
        <dbReference type="PROSITE" id="PS51352"/>
    </source>
</evidence>
<dbReference type="PANTHER" id="PTHR42801">
    <property type="entry name" value="THIOREDOXIN-DEPENDENT PEROXIDE REDUCTASE"/>
    <property type="match status" value="1"/>
</dbReference>
<gene>
    <name evidence="14" type="ORF">GCM10011579_011800</name>
</gene>
<dbReference type="InterPro" id="IPR013766">
    <property type="entry name" value="Thioredoxin_domain"/>
</dbReference>
<dbReference type="SUPFAM" id="SSF52833">
    <property type="entry name" value="Thioredoxin-like"/>
    <property type="match status" value="1"/>
</dbReference>
<keyword evidence="8" id="KW-0676">Redox-active center</keyword>
<sequence>MSERLQPGDTAPAFTLPDADGNEISLADHKGRKVIVYFYPAALTPGCTKQACDFTDNLDVLASAGYDVIGVSPDKPEKLAKFREKENLKVTLVGDPDTTVIEAYGAYGEKKNYGKTYVGVIRSTIVVDEEGKVERAFYNVKATGHVAKIIKDLGI</sequence>
<dbReference type="Proteomes" id="UP000600365">
    <property type="component" value="Unassembled WGS sequence"/>
</dbReference>
<keyword evidence="7" id="KW-1015">Disulfide bond</keyword>
<protein>
    <recommendedName>
        <fullName evidence="3">thioredoxin-dependent peroxiredoxin</fullName>
        <ecNumber evidence="3">1.11.1.24</ecNumber>
    </recommendedName>
    <alternativeName>
        <fullName evidence="11">Bacterioferritin comigratory protein</fullName>
    </alternativeName>
    <alternativeName>
        <fullName evidence="9">Thioredoxin peroxidase</fullName>
    </alternativeName>
</protein>
<dbReference type="CDD" id="cd03017">
    <property type="entry name" value="PRX_BCP"/>
    <property type="match status" value="1"/>
</dbReference>
<dbReference type="FunFam" id="3.40.30.10:FF:000007">
    <property type="entry name" value="Thioredoxin-dependent thiol peroxidase"/>
    <property type="match status" value="1"/>
</dbReference>
<evidence type="ECO:0000256" key="1">
    <source>
        <dbReference type="ARBA" id="ARBA00003330"/>
    </source>
</evidence>
<comment type="caution">
    <text evidence="14">The sequence shown here is derived from an EMBL/GenBank/DDBJ whole genome shotgun (WGS) entry which is preliminary data.</text>
</comment>
<keyword evidence="6" id="KW-0560">Oxidoreductase</keyword>
<evidence type="ECO:0000256" key="5">
    <source>
        <dbReference type="ARBA" id="ARBA00022862"/>
    </source>
</evidence>
<dbReference type="NCBIfam" id="NF006960">
    <property type="entry name" value="PRK09437.1"/>
    <property type="match status" value="1"/>
</dbReference>
<dbReference type="GO" id="GO:0045454">
    <property type="term" value="P:cell redox homeostasis"/>
    <property type="evidence" value="ECO:0007669"/>
    <property type="project" value="TreeGrafter"/>
</dbReference>
<dbReference type="Pfam" id="PF00578">
    <property type="entry name" value="AhpC-TSA"/>
    <property type="match status" value="1"/>
</dbReference>
<keyword evidence="4" id="KW-0575">Peroxidase</keyword>
<accession>A0A917XU99</accession>
<dbReference type="InterPro" id="IPR050924">
    <property type="entry name" value="Peroxiredoxin_BCP/PrxQ"/>
</dbReference>
<evidence type="ECO:0000256" key="11">
    <source>
        <dbReference type="ARBA" id="ARBA00041373"/>
    </source>
</evidence>
<dbReference type="GO" id="GO:0005737">
    <property type="term" value="C:cytoplasm"/>
    <property type="evidence" value="ECO:0007669"/>
    <property type="project" value="TreeGrafter"/>
</dbReference>
<dbReference type="Gene3D" id="3.40.30.10">
    <property type="entry name" value="Glutaredoxin"/>
    <property type="match status" value="1"/>
</dbReference>
<evidence type="ECO:0000256" key="12">
    <source>
        <dbReference type="ARBA" id="ARBA00049091"/>
    </source>
</evidence>
<evidence type="ECO:0000256" key="8">
    <source>
        <dbReference type="ARBA" id="ARBA00023284"/>
    </source>
</evidence>
<keyword evidence="15" id="KW-1185">Reference proteome</keyword>
<keyword evidence="5" id="KW-0049">Antioxidant</keyword>
<evidence type="ECO:0000256" key="6">
    <source>
        <dbReference type="ARBA" id="ARBA00023002"/>
    </source>
</evidence>
<evidence type="ECO:0000256" key="3">
    <source>
        <dbReference type="ARBA" id="ARBA00013017"/>
    </source>
</evidence>
<feature type="domain" description="Thioredoxin" evidence="13">
    <location>
        <begin position="5"/>
        <end position="155"/>
    </location>
</feature>
<dbReference type="RefSeq" id="WP_189184786.1">
    <property type="nucleotide sequence ID" value="NZ_BMMM01000002.1"/>
</dbReference>